<dbReference type="SMART" id="SM00248">
    <property type="entry name" value="ANK"/>
    <property type="match status" value="4"/>
</dbReference>
<proteinExistence type="predicted"/>
<feature type="repeat" description="ANK" evidence="3">
    <location>
        <begin position="40"/>
        <end position="72"/>
    </location>
</feature>
<dbReference type="OrthoDB" id="366390at2759"/>
<accession>E4WYF4</accession>
<sequence>MNCFDRGPEELHILCVPNLGELVLNQEELKKIVNEKHPNSGFISTHFAAISRNYKVLRFVISLGAKVNELDSQQQTPLMKALRFKPLDKESLRKQKKCVNILLKAGADPHRKDVHSLTASDYAKRNGVEFLAELIANENGEEEHRYSDAPTDFEEIYADIKKKKQVFEKKDRSQDDKEKDQIPTRIDSFDHFEEENIPHDDTSFEEVDIEEFEKRQSRCTSINTEKTDSSWVKAEGDLNSKTVQNRAAQLVKAMKGSEEIDSLLSGLDCNMPYNGTPLGFHVLQALVPERYGYLTTLIDHGFDVNGLDCDNRHLVEYFLDELEFGSLEDLEFMQVIGGDVRIEWKKKVSMGENLYEKLWKTPGKRAYDLRESLNSEFRALQIHGKLPFKERPIPAMSRTKGIHEQVRKRNHEAVTSILVERPSVITSRDWKLYATPLHIAAELRMLNTIKNMLSPTIITFTEAVINSQDCFGCTPIMRLFIQPQAQAHTSPNKIAATNSKLTAEVIESCRMMLDLYKIDLNIQDCDKNTAFHYLIDCISKCIDKSWFALYKDALRLVEDFMRKGADYGILNNLDESPLSIAQNSTNPNKNLIRILETYDGSDYKGSPWSTPKKKSDKGFESVYEKW</sequence>
<dbReference type="InterPro" id="IPR002110">
    <property type="entry name" value="Ankyrin_rpt"/>
</dbReference>
<dbReference type="InterPro" id="IPR036770">
    <property type="entry name" value="Ankyrin_rpt-contain_sf"/>
</dbReference>
<dbReference type="PANTHER" id="PTHR24189:SF50">
    <property type="entry name" value="ANKYRIN REPEAT AND SOCS BOX PROTEIN 2"/>
    <property type="match status" value="1"/>
</dbReference>
<evidence type="ECO:0000256" key="1">
    <source>
        <dbReference type="ARBA" id="ARBA00022737"/>
    </source>
</evidence>
<dbReference type="InParanoid" id="E4WYF4"/>
<dbReference type="EMBL" id="FN653018">
    <property type="protein sequence ID" value="CBY22398.1"/>
    <property type="molecule type" value="Genomic_DNA"/>
</dbReference>
<reference evidence="5" key="1">
    <citation type="journal article" date="2010" name="Science">
        <title>Plasticity of animal genome architecture unmasked by rapid evolution of a pelagic tunicate.</title>
        <authorList>
            <person name="Denoeud F."/>
            <person name="Henriet S."/>
            <person name="Mungpakdee S."/>
            <person name="Aury J.M."/>
            <person name="Da Silva C."/>
            <person name="Brinkmann H."/>
            <person name="Mikhaleva J."/>
            <person name="Olsen L.C."/>
            <person name="Jubin C."/>
            <person name="Canestro C."/>
            <person name="Bouquet J.M."/>
            <person name="Danks G."/>
            <person name="Poulain J."/>
            <person name="Campsteijn C."/>
            <person name="Adamski M."/>
            <person name="Cross I."/>
            <person name="Yadetie F."/>
            <person name="Muffato M."/>
            <person name="Louis A."/>
            <person name="Butcher S."/>
            <person name="Tsagkogeorga G."/>
            <person name="Konrad A."/>
            <person name="Singh S."/>
            <person name="Jensen M.F."/>
            <person name="Cong E.H."/>
            <person name="Eikeseth-Otteraa H."/>
            <person name="Noel B."/>
            <person name="Anthouard V."/>
            <person name="Porcel B.M."/>
            <person name="Kachouri-Lafond R."/>
            <person name="Nishino A."/>
            <person name="Ugolini M."/>
            <person name="Chourrout P."/>
            <person name="Nishida H."/>
            <person name="Aasland R."/>
            <person name="Huzurbazar S."/>
            <person name="Westhof E."/>
            <person name="Delsuc F."/>
            <person name="Lehrach H."/>
            <person name="Reinhardt R."/>
            <person name="Weissenbach J."/>
            <person name="Roy S.W."/>
            <person name="Artiguenave F."/>
            <person name="Postlethwait J.H."/>
            <person name="Manak J.R."/>
            <person name="Thompson E.M."/>
            <person name="Jaillon O."/>
            <person name="Du Pasquier L."/>
            <person name="Boudinot P."/>
            <person name="Liberles D.A."/>
            <person name="Volff J.N."/>
            <person name="Philippe H."/>
            <person name="Lenhard B."/>
            <person name="Roest Crollius H."/>
            <person name="Wincker P."/>
            <person name="Chourrout D."/>
        </authorList>
    </citation>
    <scope>NUCLEOTIDE SEQUENCE [LARGE SCALE GENOMIC DNA]</scope>
</reference>
<dbReference type="PANTHER" id="PTHR24189">
    <property type="entry name" value="MYOTROPHIN"/>
    <property type="match status" value="1"/>
</dbReference>
<dbReference type="Proteomes" id="UP000001307">
    <property type="component" value="Unassembled WGS sequence"/>
</dbReference>
<evidence type="ECO:0000256" key="4">
    <source>
        <dbReference type="SAM" id="MobiDB-lite"/>
    </source>
</evidence>
<feature type="region of interest" description="Disordered" evidence="4">
    <location>
        <begin position="603"/>
        <end position="626"/>
    </location>
</feature>
<keyword evidence="2 3" id="KW-0040">ANK repeat</keyword>
<dbReference type="InterPro" id="IPR050745">
    <property type="entry name" value="Multifunctional_regulatory"/>
</dbReference>
<evidence type="ECO:0000313" key="5">
    <source>
        <dbReference type="EMBL" id="CBY22398.1"/>
    </source>
</evidence>
<evidence type="ECO:0000313" key="6">
    <source>
        <dbReference type="Proteomes" id="UP000001307"/>
    </source>
</evidence>
<gene>
    <name evidence="5" type="ORF">GSOID_T00011957001</name>
</gene>
<evidence type="ECO:0000256" key="2">
    <source>
        <dbReference type="ARBA" id="ARBA00023043"/>
    </source>
</evidence>
<keyword evidence="6" id="KW-1185">Reference proteome</keyword>
<name>E4WYF4_OIKDI</name>
<keyword evidence="1" id="KW-0677">Repeat</keyword>
<evidence type="ECO:0000256" key="3">
    <source>
        <dbReference type="PROSITE-ProRule" id="PRU00023"/>
    </source>
</evidence>
<feature type="compositionally biased region" description="Basic and acidic residues" evidence="4">
    <location>
        <begin position="616"/>
        <end position="626"/>
    </location>
</feature>
<protein>
    <submittedName>
        <fullName evidence="5">Uncharacterized protein</fullName>
    </submittedName>
</protein>
<organism evidence="5">
    <name type="scientific">Oikopleura dioica</name>
    <name type="common">Tunicate</name>
    <dbReference type="NCBI Taxonomy" id="34765"/>
    <lineage>
        <taxon>Eukaryota</taxon>
        <taxon>Metazoa</taxon>
        <taxon>Chordata</taxon>
        <taxon>Tunicata</taxon>
        <taxon>Appendicularia</taxon>
        <taxon>Copelata</taxon>
        <taxon>Oikopleuridae</taxon>
        <taxon>Oikopleura</taxon>
    </lineage>
</organism>
<dbReference type="SUPFAM" id="SSF48403">
    <property type="entry name" value="Ankyrin repeat"/>
    <property type="match status" value="1"/>
</dbReference>
<dbReference type="PROSITE" id="PS50088">
    <property type="entry name" value="ANK_REPEAT"/>
    <property type="match status" value="1"/>
</dbReference>
<dbReference type="Gene3D" id="1.25.40.20">
    <property type="entry name" value="Ankyrin repeat-containing domain"/>
    <property type="match status" value="2"/>
</dbReference>
<dbReference type="AlphaFoldDB" id="E4WYF4"/>